<sequence length="188" mass="20516">MTSMDLSDNELSGEIPVGITDLLGLRSLNLSINRLSGRIPQSIGNMGTLESLDFSFNQLSGAIPASISNLTFLSYLNVAYNNLMGKIPTSTQLQSFDASNFAGNNLCGPPLSDNCSINAVNPDDAGNREGSEGGLEVDWFWFYVSATLGLVVAFWSIAGPLLFKKSWRYAYFKMLDNTGTKARHCFHR</sequence>
<dbReference type="InterPro" id="IPR046956">
    <property type="entry name" value="RLP23-like"/>
</dbReference>
<feature type="transmembrane region" description="Helical" evidence="11">
    <location>
        <begin position="140"/>
        <end position="163"/>
    </location>
</feature>
<dbReference type="PANTHER" id="PTHR48063">
    <property type="entry name" value="LRR RECEPTOR-LIKE KINASE"/>
    <property type="match status" value="1"/>
</dbReference>
<proteinExistence type="inferred from homology"/>
<evidence type="ECO:0000256" key="7">
    <source>
        <dbReference type="ARBA" id="ARBA00022989"/>
    </source>
</evidence>
<evidence type="ECO:0000256" key="3">
    <source>
        <dbReference type="ARBA" id="ARBA00022614"/>
    </source>
</evidence>
<evidence type="ECO:0000313" key="12">
    <source>
        <dbReference type="EMBL" id="GMI79304.1"/>
    </source>
</evidence>
<dbReference type="PANTHER" id="PTHR48063:SF98">
    <property type="entry name" value="LRR RECEPTOR-LIKE SERINE_THREONINE-PROTEIN KINASE FLS2"/>
    <property type="match status" value="1"/>
</dbReference>
<evidence type="ECO:0000256" key="8">
    <source>
        <dbReference type="ARBA" id="ARBA00023136"/>
    </source>
</evidence>
<keyword evidence="13" id="KW-1185">Reference proteome</keyword>
<evidence type="ECO:0000256" key="2">
    <source>
        <dbReference type="ARBA" id="ARBA00009592"/>
    </source>
</evidence>
<dbReference type="AlphaFoldDB" id="A0A9W7HKD3"/>
<keyword evidence="5" id="KW-0732">Signal</keyword>
<keyword evidence="3" id="KW-0433">Leucine-rich repeat</keyword>
<dbReference type="PRINTS" id="PR00019">
    <property type="entry name" value="LEURICHRPT"/>
</dbReference>
<keyword evidence="6" id="KW-0677">Repeat</keyword>
<accession>A0A9W7HKD3</accession>
<comment type="similarity">
    <text evidence="2">Belongs to the RLP family.</text>
</comment>
<dbReference type="Pfam" id="PF13855">
    <property type="entry name" value="LRR_8"/>
    <property type="match status" value="1"/>
</dbReference>
<evidence type="ECO:0000256" key="11">
    <source>
        <dbReference type="SAM" id="Phobius"/>
    </source>
</evidence>
<evidence type="ECO:0000256" key="9">
    <source>
        <dbReference type="ARBA" id="ARBA00023170"/>
    </source>
</evidence>
<keyword evidence="4 11" id="KW-0812">Transmembrane</keyword>
<keyword evidence="8 11" id="KW-0472">Membrane</keyword>
<reference evidence="12" key="1">
    <citation type="submission" date="2023-05" db="EMBL/GenBank/DDBJ databases">
        <title>Genome and transcriptome analyses reveal genes involved in the formation of fine ridges on petal epidermal cells in Hibiscus trionum.</title>
        <authorList>
            <person name="Koshimizu S."/>
            <person name="Masuda S."/>
            <person name="Ishii T."/>
            <person name="Shirasu K."/>
            <person name="Hoshino A."/>
            <person name="Arita M."/>
        </authorList>
    </citation>
    <scope>NUCLEOTIDE SEQUENCE</scope>
    <source>
        <strain evidence="12">Hamamatsu line</strain>
    </source>
</reference>
<dbReference type="InterPro" id="IPR032675">
    <property type="entry name" value="LRR_dom_sf"/>
</dbReference>
<dbReference type="InterPro" id="IPR001611">
    <property type="entry name" value="Leu-rich_rpt"/>
</dbReference>
<dbReference type="OrthoDB" id="8731593at2759"/>
<evidence type="ECO:0000256" key="10">
    <source>
        <dbReference type="ARBA" id="ARBA00023180"/>
    </source>
</evidence>
<keyword evidence="7 11" id="KW-1133">Transmembrane helix</keyword>
<comment type="subcellular location">
    <subcellularLocation>
        <location evidence="1">Membrane</location>
        <topology evidence="1">Single-pass type I membrane protein</topology>
    </subcellularLocation>
</comment>
<dbReference type="Gene3D" id="3.80.10.10">
    <property type="entry name" value="Ribonuclease Inhibitor"/>
    <property type="match status" value="1"/>
</dbReference>
<organism evidence="12 13">
    <name type="scientific">Hibiscus trionum</name>
    <name type="common">Flower of an hour</name>
    <dbReference type="NCBI Taxonomy" id="183268"/>
    <lineage>
        <taxon>Eukaryota</taxon>
        <taxon>Viridiplantae</taxon>
        <taxon>Streptophyta</taxon>
        <taxon>Embryophyta</taxon>
        <taxon>Tracheophyta</taxon>
        <taxon>Spermatophyta</taxon>
        <taxon>Magnoliopsida</taxon>
        <taxon>eudicotyledons</taxon>
        <taxon>Gunneridae</taxon>
        <taxon>Pentapetalae</taxon>
        <taxon>rosids</taxon>
        <taxon>malvids</taxon>
        <taxon>Malvales</taxon>
        <taxon>Malvaceae</taxon>
        <taxon>Malvoideae</taxon>
        <taxon>Hibiscus</taxon>
    </lineage>
</organism>
<dbReference type="SUPFAM" id="SSF52058">
    <property type="entry name" value="L domain-like"/>
    <property type="match status" value="1"/>
</dbReference>
<dbReference type="Pfam" id="PF00560">
    <property type="entry name" value="LRR_1"/>
    <property type="match status" value="1"/>
</dbReference>
<name>A0A9W7HKD3_HIBTR</name>
<dbReference type="FunFam" id="3.80.10.10:FF:000111">
    <property type="entry name" value="LRR receptor-like serine/threonine-protein kinase ERECTA"/>
    <property type="match status" value="1"/>
</dbReference>
<evidence type="ECO:0000256" key="5">
    <source>
        <dbReference type="ARBA" id="ARBA00022729"/>
    </source>
</evidence>
<protein>
    <submittedName>
        <fullName evidence="12">Receptor like protein 15</fullName>
    </submittedName>
</protein>
<keyword evidence="9 12" id="KW-0675">Receptor</keyword>
<comment type="caution">
    <text evidence="12">The sequence shown here is derived from an EMBL/GenBank/DDBJ whole genome shotgun (WGS) entry which is preliminary data.</text>
</comment>
<evidence type="ECO:0000256" key="4">
    <source>
        <dbReference type="ARBA" id="ARBA00022692"/>
    </source>
</evidence>
<evidence type="ECO:0000256" key="1">
    <source>
        <dbReference type="ARBA" id="ARBA00004479"/>
    </source>
</evidence>
<evidence type="ECO:0000313" key="13">
    <source>
        <dbReference type="Proteomes" id="UP001165190"/>
    </source>
</evidence>
<keyword evidence="10" id="KW-0325">Glycoprotein</keyword>
<dbReference type="GO" id="GO:0016020">
    <property type="term" value="C:membrane"/>
    <property type="evidence" value="ECO:0007669"/>
    <property type="project" value="UniProtKB-SubCell"/>
</dbReference>
<dbReference type="Proteomes" id="UP001165190">
    <property type="component" value="Unassembled WGS sequence"/>
</dbReference>
<dbReference type="EMBL" id="BSYR01000016">
    <property type="protein sequence ID" value="GMI79304.1"/>
    <property type="molecule type" value="Genomic_DNA"/>
</dbReference>
<evidence type="ECO:0000256" key="6">
    <source>
        <dbReference type="ARBA" id="ARBA00022737"/>
    </source>
</evidence>
<gene>
    <name evidence="12" type="ORF">HRI_001599700</name>
</gene>